<gene>
    <name evidence="3" type="ORF">ACCUM_1918</name>
</gene>
<evidence type="ECO:0000256" key="1">
    <source>
        <dbReference type="SAM" id="MobiDB-lite"/>
    </source>
</evidence>
<name>A0A5S4EGG7_9PROT</name>
<dbReference type="InterPro" id="IPR024445">
    <property type="entry name" value="Tnp_ISXO2-like"/>
</dbReference>
<feature type="region of interest" description="Disordered" evidence="1">
    <location>
        <begin position="59"/>
        <end position="82"/>
    </location>
</feature>
<dbReference type="PANTHER" id="PTHR47163">
    <property type="entry name" value="DDE_TNP_IS1595 DOMAIN-CONTAINING PROTEIN"/>
    <property type="match status" value="1"/>
</dbReference>
<evidence type="ECO:0000313" key="4">
    <source>
        <dbReference type="Proteomes" id="UP000306324"/>
    </source>
</evidence>
<reference evidence="3 4" key="1">
    <citation type="submission" date="2019-04" db="EMBL/GenBank/DDBJ databases">
        <title>A novel phosphate-accumulating bacterium identified in bioreactor for phosphate removal from wastewater.</title>
        <authorList>
            <person name="Kotlyarov R.Y."/>
            <person name="Beletsky A.V."/>
            <person name="Kallistova A.Y."/>
            <person name="Dorofeev A.G."/>
            <person name="Nikolaev Y.Y."/>
            <person name="Pimenov N.V."/>
            <person name="Ravin N.V."/>
            <person name="Mardanov A.V."/>
        </authorList>
    </citation>
    <scope>NUCLEOTIDE SEQUENCE [LARGE SCALE GENOMIC DNA]</scope>
    <source>
        <strain evidence="3 4">Bin19</strain>
    </source>
</reference>
<organism evidence="3 4">
    <name type="scientific">Candidatus Accumulibacter phosphatis</name>
    <dbReference type="NCBI Taxonomy" id="327160"/>
    <lineage>
        <taxon>Bacteria</taxon>
        <taxon>Pseudomonadati</taxon>
        <taxon>Pseudomonadota</taxon>
        <taxon>Betaproteobacteria</taxon>
        <taxon>Candidatus Accumulibacter</taxon>
    </lineage>
</organism>
<feature type="domain" description="ISXO2-like transposase" evidence="2">
    <location>
        <begin position="40"/>
        <end position="206"/>
    </location>
</feature>
<dbReference type="SMART" id="SM01126">
    <property type="entry name" value="DDE_Tnp_IS1595"/>
    <property type="match status" value="1"/>
</dbReference>
<feature type="compositionally biased region" description="Basic residues" evidence="1">
    <location>
        <begin position="65"/>
        <end position="78"/>
    </location>
</feature>
<dbReference type="NCBIfam" id="NF033547">
    <property type="entry name" value="transpos_IS1595"/>
    <property type="match status" value="1"/>
</dbReference>
<dbReference type="EMBL" id="SWAD01000237">
    <property type="protein sequence ID" value="TMQ74366.1"/>
    <property type="molecule type" value="Genomic_DNA"/>
</dbReference>
<dbReference type="Pfam" id="PF12762">
    <property type="entry name" value="DDE_Tnp_IS1595"/>
    <property type="match status" value="1"/>
</dbReference>
<comment type="caution">
    <text evidence="3">The sequence shown here is derived from an EMBL/GenBank/DDBJ whole genome shotgun (WGS) entry which is preliminary data.</text>
</comment>
<accession>A0A5S4EGG7</accession>
<sequence>MGLNLSNEQIGQEWGLNKDDAQRMTSPLRMGIVAVQAEPTLSGEVECDEVSVVAGHKGHPEAVKKGRQGRRRRLKGARGRGTLEKEKPPIFGMLQRGGEVMVRMLANVQQPTLKPLILGIIAPGTTVYTDEYDIYARLPEWGYGHKTVCHSRGEYARDEDGDGFHEVHVNTMEGFWSLLRSWLRPHRGLSQEKLPLYLGFFQFVHNARIRGKGLLKPLLHALLA</sequence>
<evidence type="ECO:0000313" key="3">
    <source>
        <dbReference type="EMBL" id="TMQ74366.1"/>
    </source>
</evidence>
<keyword evidence="4" id="KW-1185">Reference proteome</keyword>
<evidence type="ECO:0000259" key="2">
    <source>
        <dbReference type="SMART" id="SM01126"/>
    </source>
</evidence>
<proteinExistence type="predicted"/>
<dbReference type="Proteomes" id="UP000306324">
    <property type="component" value="Unassembled WGS sequence"/>
</dbReference>
<protein>
    <submittedName>
        <fullName evidence="3">Putative ISH4 transposase</fullName>
    </submittedName>
</protein>
<dbReference type="OrthoDB" id="9783459at2"/>
<dbReference type="AlphaFoldDB" id="A0A5S4EGG7"/>
<dbReference type="PANTHER" id="PTHR47163:SF2">
    <property type="entry name" value="SI:DKEY-17M8.2"/>
    <property type="match status" value="1"/>
</dbReference>
<dbReference type="InterPro" id="IPR053164">
    <property type="entry name" value="IS1016-like_transposase"/>
</dbReference>